<dbReference type="SUPFAM" id="SSF53041">
    <property type="entry name" value="Resolvase-like"/>
    <property type="match status" value="1"/>
</dbReference>
<dbReference type="Gene3D" id="3.40.50.1390">
    <property type="entry name" value="Resolvase, N-terminal catalytic domain"/>
    <property type="match status" value="1"/>
</dbReference>
<gene>
    <name evidence="1" type="ORF">BXP70_27085</name>
</gene>
<evidence type="ECO:0000313" key="1">
    <source>
        <dbReference type="EMBL" id="OUJ69079.1"/>
    </source>
</evidence>
<dbReference type="AlphaFoldDB" id="A0A243W5T0"/>
<comment type="caution">
    <text evidence="1">The sequence shown here is derived from an EMBL/GenBank/DDBJ whole genome shotgun (WGS) entry which is preliminary data.</text>
</comment>
<reference evidence="1 2" key="1">
    <citation type="submission" date="2017-01" db="EMBL/GenBank/DDBJ databases">
        <title>A new Hymenobacter.</title>
        <authorList>
            <person name="Liang Y."/>
            <person name="Feng F."/>
        </authorList>
    </citation>
    <scope>NUCLEOTIDE SEQUENCE [LARGE SCALE GENOMIC DNA]</scope>
    <source>
        <strain evidence="1">MIMBbqt21</strain>
    </source>
</reference>
<evidence type="ECO:0000313" key="2">
    <source>
        <dbReference type="Proteomes" id="UP000194873"/>
    </source>
</evidence>
<dbReference type="InterPro" id="IPR036162">
    <property type="entry name" value="Resolvase-like_N_sf"/>
</dbReference>
<dbReference type="EMBL" id="MTSE01000039">
    <property type="protein sequence ID" value="OUJ69079.1"/>
    <property type="molecule type" value="Genomic_DNA"/>
</dbReference>
<organism evidence="1 2">
    <name type="scientific">Hymenobacter crusticola</name>
    <dbReference type="NCBI Taxonomy" id="1770526"/>
    <lineage>
        <taxon>Bacteria</taxon>
        <taxon>Pseudomonadati</taxon>
        <taxon>Bacteroidota</taxon>
        <taxon>Cytophagia</taxon>
        <taxon>Cytophagales</taxon>
        <taxon>Hymenobacteraceae</taxon>
        <taxon>Hymenobacter</taxon>
    </lineage>
</organism>
<keyword evidence="2" id="KW-1185">Reference proteome</keyword>
<proteinExistence type="predicted"/>
<sequence length="66" mass="7311">MLRFPLISIETMPCYVAYFRVSTACQGQSGLDLEAQQAVARNFVEPKASIVAEFTEVESGRKNSQP</sequence>
<dbReference type="Proteomes" id="UP000194873">
    <property type="component" value="Unassembled WGS sequence"/>
</dbReference>
<dbReference type="GO" id="GO:0003677">
    <property type="term" value="F:DNA binding"/>
    <property type="evidence" value="ECO:0007669"/>
    <property type="project" value="InterPro"/>
</dbReference>
<name>A0A243W5T0_9BACT</name>
<protein>
    <submittedName>
        <fullName evidence="1">Uncharacterized protein</fullName>
    </submittedName>
</protein>
<accession>A0A243W5T0</accession>
<dbReference type="GO" id="GO:0000150">
    <property type="term" value="F:DNA strand exchange activity"/>
    <property type="evidence" value="ECO:0007669"/>
    <property type="project" value="InterPro"/>
</dbReference>